<dbReference type="PROSITE" id="PS51257">
    <property type="entry name" value="PROKAR_LIPOPROTEIN"/>
    <property type="match status" value="1"/>
</dbReference>
<proteinExistence type="predicted"/>
<gene>
    <name evidence="1" type="ORF">ADS77_05405</name>
</gene>
<sequence length="223" mass="24288">MSTSNKGFSIALLFGVTAALSGCGESTDELDDKLTHQVNMSFINSLDYMADFHVKKRSISTGYSGLFDSDNIASGDVEANAVGSRYNYSYKVINNMINLGVKDSINANKEERINTTLSNNDDLWVIAWQSSGERALSVIDKKQSNTADVFNVRLFAYGEYDVSIDDKKVLITKKGRVTEFLAVSNCANGLKVANQAIDLCGGNFGASYLLVVDSNGKRVMAQE</sequence>
<reference evidence="1 2" key="1">
    <citation type="submission" date="2015-08" db="EMBL/GenBank/DDBJ databases">
        <title>Draft Genome Sequence of Pseudoalteromonas porphyrae UCD-SED14.</title>
        <authorList>
            <person name="Coil D.A."/>
            <person name="Jospin G."/>
            <person name="Lee R.D."/>
            <person name="Eisen J.A."/>
        </authorList>
    </citation>
    <scope>NUCLEOTIDE SEQUENCE [LARGE SCALE GENOMIC DNA]</scope>
    <source>
        <strain evidence="1 2">UCD-SED14</strain>
    </source>
</reference>
<accession>A0A0N0M116</accession>
<protein>
    <recommendedName>
        <fullName evidence="3">Lipoprotein</fullName>
    </recommendedName>
</protein>
<evidence type="ECO:0000313" key="1">
    <source>
        <dbReference type="EMBL" id="KPH64701.1"/>
    </source>
</evidence>
<dbReference type="AlphaFoldDB" id="A0A0N0M116"/>
<dbReference type="RefSeq" id="WP_054205126.1">
    <property type="nucleotide sequence ID" value="NZ_LHPH01000004.1"/>
</dbReference>
<evidence type="ECO:0008006" key="3">
    <source>
        <dbReference type="Google" id="ProtNLM"/>
    </source>
</evidence>
<comment type="caution">
    <text evidence="1">The sequence shown here is derived from an EMBL/GenBank/DDBJ whole genome shotgun (WGS) entry which is preliminary data.</text>
</comment>
<evidence type="ECO:0000313" key="2">
    <source>
        <dbReference type="Proteomes" id="UP000037848"/>
    </source>
</evidence>
<dbReference type="PATRIC" id="fig|187330.3.peg.2852"/>
<dbReference type="OrthoDB" id="6401453at2"/>
<name>A0A0N0M116_9GAMM</name>
<organism evidence="1 2">
    <name type="scientific">Pseudoalteromonas porphyrae</name>
    <dbReference type="NCBI Taxonomy" id="187330"/>
    <lineage>
        <taxon>Bacteria</taxon>
        <taxon>Pseudomonadati</taxon>
        <taxon>Pseudomonadota</taxon>
        <taxon>Gammaproteobacteria</taxon>
        <taxon>Alteromonadales</taxon>
        <taxon>Pseudoalteromonadaceae</taxon>
        <taxon>Pseudoalteromonas</taxon>
    </lineage>
</organism>
<dbReference type="EMBL" id="LHPH01000004">
    <property type="protein sequence ID" value="KPH64701.1"/>
    <property type="molecule type" value="Genomic_DNA"/>
</dbReference>
<keyword evidence="2" id="KW-1185">Reference proteome</keyword>
<dbReference type="Proteomes" id="UP000037848">
    <property type="component" value="Unassembled WGS sequence"/>
</dbReference>